<proteinExistence type="predicted"/>
<protein>
    <submittedName>
        <fullName evidence="1">Uncharacterized protein</fullName>
    </submittedName>
</protein>
<evidence type="ECO:0000313" key="2">
    <source>
        <dbReference type="Proteomes" id="UP001187859"/>
    </source>
</evidence>
<dbReference type="AlphaFoldDB" id="A0AAE4TQC2"/>
<dbReference type="RefSeq" id="WP_041413287.1">
    <property type="nucleotide sequence ID" value="NZ_JASGOQ010000002.1"/>
</dbReference>
<name>A0AAE4TQC2_9GAMM</name>
<organism evidence="1 2">
    <name type="scientific">Shewanella xiamenensis</name>
    <dbReference type="NCBI Taxonomy" id="332186"/>
    <lineage>
        <taxon>Bacteria</taxon>
        <taxon>Pseudomonadati</taxon>
        <taxon>Pseudomonadota</taxon>
        <taxon>Gammaproteobacteria</taxon>
        <taxon>Alteromonadales</taxon>
        <taxon>Shewanellaceae</taxon>
        <taxon>Shewanella</taxon>
    </lineage>
</organism>
<gene>
    <name evidence="1" type="ORF">QM089_22800</name>
</gene>
<comment type="caution">
    <text evidence="1">The sequence shown here is derived from an EMBL/GenBank/DDBJ whole genome shotgun (WGS) entry which is preliminary data.</text>
</comment>
<sequence length="66" mass="7545">MNPSILPDRALNASELFNQRVLNDPSTSKWVREQWGNLSKRDVVDALNDLEILQLMLTNKLHGLSQ</sequence>
<reference evidence="1" key="1">
    <citation type="submission" date="2023-05" db="EMBL/GenBank/DDBJ databases">
        <title>Colonisation of extended spectrum b-lactamase- and carbapenemase-producing bacteria on hospital surfaces from low- and middle-income countries.</title>
        <authorList>
            <person name="Nieto-Rosado M."/>
            <person name="Sands K."/>
            <person name="Iregbu K."/>
            <person name="Zahra R."/>
            <person name="Mazarati J.B."/>
            <person name="Mehtar S."/>
            <person name="Barnards-Group B."/>
            <person name="Walsh T.R."/>
        </authorList>
    </citation>
    <scope>NUCLEOTIDE SEQUENCE</scope>
    <source>
        <strain evidence="1">PP-E493</strain>
    </source>
</reference>
<evidence type="ECO:0000313" key="1">
    <source>
        <dbReference type="EMBL" id="MDV5393025.1"/>
    </source>
</evidence>
<accession>A0AAE4TQC2</accession>
<dbReference type="Proteomes" id="UP001187859">
    <property type="component" value="Unassembled WGS sequence"/>
</dbReference>
<dbReference type="EMBL" id="JASGOQ010000002">
    <property type="protein sequence ID" value="MDV5393025.1"/>
    <property type="molecule type" value="Genomic_DNA"/>
</dbReference>